<dbReference type="GO" id="GO:0005657">
    <property type="term" value="C:replication fork"/>
    <property type="evidence" value="ECO:0007669"/>
    <property type="project" value="TreeGrafter"/>
</dbReference>
<sequence>NLDPPKLCNEVRLIVKKMMPHVIEATVLSGCGPGNNVFIARSPLIPTDSQFQRVQFPIRRNFAVSINKLQGQTLSVTSLQLEEPCFPHVGCSHVRSSKYLSIYTPLEKTHYHVVSSSSSFNVRFPC</sequence>
<reference evidence="1" key="1">
    <citation type="submission" date="2015-07" db="EMBL/GenBank/DDBJ databases">
        <title>MeaNS - Measles Nucleotide Surveillance Program.</title>
        <authorList>
            <person name="Tran T."/>
            <person name="Druce J."/>
        </authorList>
    </citation>
    <scope>NUCLEOTIDE SEQUENCE</scope>
    <source>
        <strain evidence="1">UCB-OBI-ISO-001</strain>
        <tissue evidence="1">Gonad</tissue>
    </source>
</reference>
<name>A0A0L8GYD6_OCTBM</name>
<dbReference type="PANTHER" id="PTHR23274">
    <property type="entry name" value="DNA HELICASE-RELATED"/>
    <property type="match status" value="1"/>
</dbReference>
<feature type="non-terminal residue" evidence="1">
    <location>
        <position position="1"/>
    </location>
</feature>
<evidence type="ECO:0000313" key="1">
    <source>
        <dbReference type="EMBL" id="KOF81590.1"/>
    </source>
</evidence>
<dbReference type="EMBL" id="KQ420026">
    <property type="protein sequence ID" value="KOF81590.1"/>
    <property type="molecule type" value="Genomic_DNA"/>
</dbReference>
<dbReference type="OrthoDB" id="6265497at2759"/>
<dbReference type="AlphaFoldDB" id="A0A0L8GYD6"/>
<dbReference type="GO" id="GO:0006260">
    <property type="term" value="P:DNA replication"/>
    <property type="evidence" value="ECO:0007669"/>
    <property type="project" value="TreeGrafter"/>
</dbReference>
<dbReference type="STRING" id="37653.A0A0L8GYD6"/>
<accession>A0A0L8GYD6</accession>
<protein>
    <submittedName>
        <fullName evidence="1">Uncharacterized protein</fullName>
    </submittedName>
</protein>
<organism evidence="1">
    <name type="scientific">Octopus bimaculoides</name>
    <name type="common">California two-spotted octopus</name>
    <dbReference type="NCBI Taxonomy" id="37653"/>
    <lineage>
        <taxon>Eukaryota</taxon>
        <taxon>Metazoa</taxon>
        <taxon>Spiralia</taxon>
        <taxon>Lophotrochozoa</taxon>
        <taxon>Mollusca</taxon>
        <taxon>Cephalopoda</taxon>
        <taxon>Coleoidea</taxon>
        <taxon>Octopodiformes</taxon>
        <taxon>Octopoda</taxon>
        <taxon>Incirrata</taxon>
        <taxon>Octopodidae</taxon>
        <taxon>Octopus</taxon>
    </lineage>
</organism>
<dbReference type="PANTHER" id="PTHR23274:SF48">
    <property type="entry name" value="ATP-DEPENDENT DNA HELICASE"/>
    <property type="match status" value="1"/>
</dbReference>
<feature type="non-terminal residue" evidence="1">
    <location>
        <position position="126"/>
    </location>
</feature>
<proteinExistence type="predicted"/>
<gene>
    <name evidence="1" type="ORF">OCBIM_22026317mg</name>
</gene>